<name>A0A852TM33_9ACTN</name>
<keyword evidence="1" id="KW-0472">Membrane</keyword>
<sequence length="147" mass="16025">MPTRPSHLPMRLISGAFILNSGLSKRNPDPETAAYLHSEASRAFPMLKDMDPQDFTRILSNGELAVGTVLLLPFVPSSVAGAALTGFSSGLLRLYFTNPDARMDDGIRPTPQGIPMAKDSWLLGIGLGLLLDGLKPKPMRRRKRRKG</sequence>
<evidence type="ECO:0000313" key="2">
    <source>
        <dbReference type="EMBL" id="NYE45316.1"/>
    </source>
</evidence>
<dbReference type="Proteomes" id="UP000589036">
    <property type="component" value="Unassembled WGS sequence"/>
</dbReference>
<comment type="caution">
    <text evidence="2">The sequence shown here is derived from an EMBL/GenBank/DDBJ whole genome shotgun (WGS) entry which is preliminary data.</text>
</comment>
<evidence type="ECO:0008006" key="4">
    <source>
        <dbReference type="Google" id="ProtNLM"/>
    </source>
</evidence>
<gene>
    <name evidence="2" type="ORF">HDA32_000436</name>
</gene>
<evidence type="ECO:0000313" key="3">
    <source>
        <dbReference type="Proteomes" id="UP000589036"/>
    </source>
</evidence>
<organism evidence="2 3">
    <name type="scientific">Spinactinospora alkalitolerans</name>
    <dbReference type="NCBI Taxonomy" id="687207"/>
    <lineage>
        <taxon>Bacteria</taxon>
        <taxon>Bacillati</taxon>
        <taxon>Actinomycetota</taxon>
        <taxon>Actinomycetes</taxon>
        <taxon>Streptosporangiales</taxon>
        <taxon>Nocardiopsidaceae</taxon>
        <taxon>Spinactinospora</taxon>
    </lineage>
</organism>
<protein>
    <recommendedName>
        <fullName evidence="4">DoxX family protein</fullName>
    </recommendedName>
</protein>
<dbReference type="EMBL" id="JACCCC010000001">
    <property type="protein sequence ID" value="NYE45316.1"/>
    <property type="molecule type" value="Genomic_DNA"/>
</dbReference>
<dbReference type="RefSeq" id="WP_179641559.1">
    <property type="nucleotide sequence ID" value="NZ_BAAAYY010000011.1"/>
</dbReference>
<keyword evidence="1" id="KW-1133">Transmembrane helix</keyword>
<proteinExistence type="predicted"/>
<accession>A0A852TM33</accession>
<keyword evidence="1" id="KW-0812">Transmembrane</keyword>
<reference evidence="2 3" key="1">
    <citation type="submission" date="2020-07" db="EMBL/GenBank/DDBJ databases">
        <title>Sequencing the genomes of 1000 actinobacteria strains.</title>
        <authorList>
            <person name="Klenk H.-P."/>
        </authorList>
    </citation>
    <scope>NUCLEOTIDE SEQUENCE [LARGE SCALE GENOMIC DNA]</scope>
    <source>
        <strain evidence="2 3">CXB654</strain>
    </source>
</reference>
<feature type="transmembrane region" description="Helical" evidence="1">
    <location>
        <begin position="79"/>
        <end position="96"/>
    </location>
</feature>
<evidence type="ECO:0000256" key="1">
    <source>
        <dbReference type="SAM" id="Phobius"/>
    </source>
</evidence>
<keyword evidence="3" id="KW-1185">Reference proteome</keyword>
<dbReference type="AlphaFoldDB" id="A0A852TM33"/>